<protein>
    <submittedName>
        <fullName evidence="1">Uncharacterized protein</fullName>
    </submittedName>
</protein>
<reference evidence="1" key="1">
    <citation type="journal article" date="2023" name="Mol. Ecol. Resour.">
        <title>Chromosome-level genome assembly of a triploid poplar Populus alba 'Berolinensis'.</title>
        <authorList>
            <person name="Chen S."/>
            <person name="Yu Y."/>
            <person name="Wang X."/>
            <person name="Wang S."/>
            <person name="Zhang T."/>
            <person name="Zhou Y."/>
            <person name="He R."/>
            <person name="Meng N."/>
            <person name="Wang Y."/>
            <person name="Liu W."/>
            <person name="Liu Z."/>
            <person name="Liu J."/>
            <person name="Guo Q."/>
            <person name="Huang H."/>
            <person name="Sederoff R.R."/>
            <person name="Wang G."/>
            <person name="Qu G."/>
            <person name="Chen S."/>
        </authorList>
    </citation>
    <scope>NUCLEOTIDE SEQUENCE</scope>
    <source>
        <strain evidence="1">SC-2020</strain>
    </source>
</reference>
<dbReference type="AlphaFoldDB" id="A0AAD6MIV2"/>
<sequence>MLYFPALLFRAPVNFQFSVVEMVDQDLISPGELKWCCLCSLTVATATRIKHEWAPSLD</sequence>
<accession>A0AAD6MIV2</accession>
<gene>
    <name evidence="1" type="ORF">NC653_023492</name>
</gene>
<evidence type="ECO:0000313" key="2">
    <source>
        <dbReference type="Proteomes" id="UP001164929"/>
    </source>
</evidence>
<proteinExistence type="predicted"/>
<keyword evidence="2" id="KW-1185">Reference proteome</keyword>
<dbReference type="Proteomes" id="UP001164929">
    <property type="component" value="Chromosome 9"/>
</dbReference>
<name>A0AAD6MIV2_9ROSI</name>
<comment type="caution">
    <text evidence="1">The sequence shown here is derived from an EMBL/GenBank/DDBJ whole genome shotgun (WGS) entry which is preliminary data.</text>
</comment>
<evidence type="ECO:0000313" key="1">
    <source>
        <dbReference type="EMBL" id="KAJ6985560.1"/>
    </source>
</evidence>
<organism evidence="1 2">
    <name type="scientific">Populus alba x Populus x berolinensis</name>
    <dbReference type="NCBI Taxonomy" id="444605"/>
    <lineage>
        <taxon>Eukaryota</taxon>
        <taxon>Viridiplantae</taxon>
        <taxon>Streptophyta</taxon>
        <taxon>Embryophyta</taxon>
        <taxon>Tracheophyta</taxon>
        <taxon>Spermatophyta</taxon>
        <taxon>Magnoliopsida</taxon>
        <taxon>eudicotyledons</taxon>
        <taxon>Gunneridae</taxon>
        <taxon>Pentapetalae</taxon>
        <taxon>rosids</taxon>
        <taxon>fabids</taxon>
        <taxon>Malpighiales</taxon>
        <taxon>Salicaceae</taxon>
        <taxon>Saliceae</taxon>
        <taxon>Populus</taxon>
    </lineage>
</organism>
<dbReference type="EMBL" id="JAQIZT010000009">
    <property type="protein sequence ID" value="KAJ6985560.1"/>
    <property type="molecule type" value="Genomic_DNA"/>
</dbReference>